<dbReference type="EMBL" id="JAFIQS010000005">
    <property type="protein sequence ID" value="KAG5169636.1"/>
    <property type="molecule type" value="Genomic_DNA"/>
</dbReference>
<name>A0A8H7Y164_PSICU</name>
<dbReference type="AlphaFoldDB" id="A0A8H7Y164"/>
<protein>
    <submittedName>
        <fullName evidence="1">Uncharacterized protein</fullName>
    </submittedName>
</protein>
<organism evidence="1">
    <name type="scientific">Psilocybe cubensis</name>
    <name type="common">Psychedelic mushroom</name>
    <name type="synonym">Stropharia cubensis</name>
    <dbReference type="NCBI Taxonomy" id="181762"/>
    <lineage>
        <taxon>Eukaryota</taxon>
        <taxon>Fungi</taxon>
        <taxon>Dikarya</taxon>
        <taxon>Basidiomycota</taxon>
        <taxon>Agaricomycotina</taxon>
        <taxon>Agaricomycetes</taxon>
        <taxon>Agaricomycetidae</taxon>
        <taxon>Agaricales</taxon>
        <taxon>Agaricineae</taxon>
        <taxon>Strophariaceae</taxon>
        <taxon>Psilocybe</taxon>
    </lineage>
</organism>
<comment type="caution">
    <text evidence="1">The sequence shown here is derived from an EMBL/GenBank/DDBJ whole genome shotgun (WGS) entry which is preliminary data.</text>
</comment>
<evidence type="ECO:0000313" key="1">
    <source>
        <dbReference type="EMBL" id="KAG5169636.1"/>
    </source>
</evidence>
<reference evidence="1" key="1">
    <citation type="submission" date="2021-02" db="EMBL/GenBank/DDBJ databases">
        <title>Psilocybe cubensis genome.</title>
        <authorList>
            <person name="Mckernan K.J."/>
            <person name="Crawford S."/>
            <person name="Trippe A."/>
            <person name="Kane L.T."/>
            <person name="Mclaughlin S."/>
        </authorList>
    </citation>
    <scope>NUCLEOTIDE SEQUENCE [LARGE SCALE GENOMIC DNA]</scope>
    <source>
        <strain evidence="1">MGC-MH-2018</strain>
    </source>
</reference>
<gene>
    <name evidence="1" type="ORF">JR316_006192</name>
</gene>
<accession>A0A8H7Y164</accession>
<proteinExistence type="predicted"/>
<sequence>MESLEEHRVYHYTKGRTLGQNTGGTIKDIIAEGMHILTKGKKIPLTDYNKAFQKLQKQQQLWSMADQALQLFPSTPPDTKPNVRVLSTTPFHPLTPIQPISSAQECICKEETMVDTRGEPEEEEKTKFERLLDEVEQGEKNLTLPHIFEEDVSFDMNEVFVDEGKDEEELSKSEYND</sequence>